<sequence length="1371" mass="146471">VSRDEGSMNDTVAMSQAMFSFTALLEEQQRRMRSPLDDNPQIPGCIGDRSADSPEVFRDGNDDVEMPSNEHNSQLQHHVSPMELDVESKQGAPNRKKSFESFLSPGISAASESSATLHSTSAHGSIEGLSGTLSPLVQPVKVFNPEAFCEICQKEFCNKYYLQTHRATKHGIPSVASSTLSGISRNSASISVSMMSSGVTGTAAHQQSAQTSTQSSLNFSSLPPLLMGGTLSQHQQQSPAFDVQQLMLASLDPTLANNPLRALYLSQLAALSSQCSQNSSDNSPSSCSTTVASSAASTAPACSLSPVGEQHQSATNSIADATQAALNALSMAGLSGVTASNSSSAQGVTTSQNGDSSSSTGCSTAADMPNWLAGLMPQVAVAGSTANTIQTVPNSITPPNVSMPSLLEQMQLMGAAQMMSGGGASGANSLGGQPLNALAAALSQVPASTGAPPLTPNTAAALFAAAGNYGSPAKDAYCELCDKNFCNRYFLRTHRQKKHGITDESCSPMKSFPASPGAQLAGFSFQPSSQLGALVPPATSLALGTAAIAAMQLPANLAALMAACGTAVPSSSTGTHSAPSVTPPSQFACPPSSTSVIVNGSSTSSPSAKLMKLETNEAEATGVGDDLDDDASEGKAKSPTESLLSAQVNAASAGELPSTCDLCSKSFPTLFSLLAHKAREHLPLGSAGIANNENSTQPQTSPIKGAQSPGGEEKIACEMCEKEFESRHYLQQHILIHHSGIANASSLLGTFLPGGLPLPFMLPPTLPQNFQMSENDQVNLLAGLNAQMNNTQPKQVVKRQYSSSGKNYCDLCNKEVCNKYFLRTHMLKMHGIVIDENKTVIANIDTLEKEKMGALSFRCDICMTELKSRHLLRSHKQEAHGVVPIHTPPTSGQNRTPKHSTTSTPSVFSTSQTPVINGQLSDKGNESQTERCPVCDMRCKSATQLQEHVQEKHGADFSSEILENFQKAAQEKVALLMRAQQQAVQALQQVQQTQPVGAHKCHLCPDSFTDEVQRHMHIIHKHHHELRVKRADTMHTPTADGSASPLKGAVDGDVVKCPQPLCDFRTQRAENLAIHLQRHAPLDVALSALQRQRVQVVTATAIAEEGPAVNPDDDDDDEAMQATTEVALKMAKENEQKPCPCPIPTCQRRYHDVSALEKHIAKVHRWQLKLSPKKYANGIISPSKIVKLTKRYACQFSKCRQRFTTKQLCREHVLSHFRTPAAERGEEESDSGRAEPSSSSEFAGSMDSYVREEQEHVVRDIHEHLARSESHKEHERNSHTSGSMSPISEQVVPEGFARPMDSLSQRPYMVQSFIMREQSSNAGNASCAKGNGGVVHEMIAHLPVRTLLTEPVLMTVELVPAPHIDAQVMHV</sequence>
<feature type="region of interest" description="Disordered" evidence="2">
    <location>
        <begin position="30"/>
        <end position="75"/>
    </location>
</feature>
<dbReference type="SMART" id="SM00355">
    <property type="entry name" value="ZnF_C2H2"/>
    <property type="match status" value="11"/>
</dbReference>
<feature type="region of interest" description="Disordered" evidence="2">
    <location>
        <begin position="882"/>
        <end position="927"/>
    </location>
</feature>
<feature type="region of interest" description="Disordered" evidence="2">
    <location>
        <begin position="617"/>
        <end position="641"/>
    </location>
</feature>
<evidence type="ECO:0000313" key="5">
    <source>
        <dbReference type="WBParaSite" id="PgR001X_g160_t01"/>
    </source>
</evidence>
<keyword evidence="4" id="KW-1185">Reference proteome</keyword>
<feature type="compositionally biased region" description="Polar residues" evidence="2">
    <location>
        <begin position="1279"/>
        <end position="1288"/>
    </location>
</feature>
<evidence type="ECO:0000256" key="2">
    <source>
        <dbReference type="SAM" id="MobiDB-lite"/>
    </source>
</evidence>
<dbReference type="PANTHER" id="PTHR21190:SF1">
    <property type="entry name" value="GH10077P"/>
    <property type="match status" value="1"/>
</dbReference>
<feature type="compositionally biased region" description="Polar residues" evidence="2">
    <location>
        <begin position="689"/>
        <end position="702"/>
    </location>
</feature>
<keyword evidence="1" id="KW-0863">Zinc-finger</keyword>
<evidence type="ECO:0000313" key="4">
    <source>
        <dbReference type="Proteomes" id="UP000887569"/>
    </source>
</evidence>
<dbReference type="InterPro" id="IPR013087">
    <property type="entry name" value="Znf_C2H2_type"/>
</dbReference>
<feature type="compositionally biased region" description="Basic and acidic residues" evidence="2">
    <location>
        <begin position="1266"/>
        <end position="1278"/>
    </location>
</feature>
<dbReference type="FunFam" id="3.30.160.60:FF:002852">
    <property type="entry name" value="Dorsal Intercalation and Elongation defect"/>
    <property type="match status" value="1"/>
</dbReference>
<proteinExistence type="predicted"/>
<feature type="compositionally biased region" description="Basic and acidic residues" evidence="2">
    <location>
        <begin position="49"/>
        <end position="61"/>
    </location>
</feature>
<protein>
    <submittedName>
        <fullName evidence="5">C2H2-type domain-containing protein</fullName>
    </submittedName>
</protein>
<dbReference type="Proteomes" id="UP000887569">
    <property type="component" value="Unplaced"/>
</dbReference>
<dbReference type="PROSITE" id="PS50157">
    <property type="entry name" value="ZINC_FINGER_C2H2_2"/>
    <property type="match status" value="1"/>
</dbReference>
<organism evidence="4 5">
    <name type="scientific">Parascaris univalens</name>
    <name type="common">Nematode worm</name>
    <dbReference type="NCBI Taxonomy" id="6257"/>
    <lineage>
        <taxon>Eukaryota</taxon>
        <taxon>Metazoa</taxon>
        <taxon>Ecdysozoa</taxon>
        <taxon>Nematoda</taxon>
        <taxon>Chromadorea</taxon>
        <taxon>Rhabditida</taxon>
        <taxon>Spirurina</taxon>
        <taxon>Ascaridomorpha</taxon>
        <taxon>Ascaridoidea</taxon>
        <taxon>Ascarididae</taxon>
        <taxon>Parascaris</taxon>
    </lineage>
</organism>
<accession>A0A915A6X6</accession>
<dbReference type="GO" id="GO:0008270">
    <property type="term" value="F:zinc ion binding"/>
    <property type="evidence" value="ECO:0007669"/>
    <property type="project" value="UniProtKB-KW"/>
</dbReference>
<keyword evidence="1" id="KW-0862">Zinc</keyword>
<reference evidence="5" key="1">
    <citation type="submission" date="2022-11" db="UniProtKB">
        <authorList>
            <consortium name="WormBaseParasite"/>
        </authorList>
    </citation>
    <scope>IDENTIFICATION</scope>
</reference>
<dbReference type="Gene3D" id="3.30.160.60">
    <property type="entry name" value="Classic Zinc Finger"/>
    <property type="match status" value="3"/>
</dbReference>
<keyword evidence="1" id="KW-0479">Metal-binding</keyword>
<feature type="region of interest" description="Disordered" evidence="2">
    <location>
        <begin position="340"/>
        <end position="363"/>
    </location>
</feature>
<dbReference type="PANTHER" id="PTHR21190">
    <property type="entry name" value="GH10077P"/>
    <property type="match status" value="1"/>
</dbReference>
<dbReference type="PROSITE" id="PS00028">
    <property type="entry name" value="ZINC_FINGER_C2H2_1"/>
    <property type="match status" value="10"/>
</dbReference>
<evidence type="ECO:0000259" key="3">
    <source>
        <dbReference type="PROSITE" id="PS50157"/>
    </source>
</evidence>
<feature type="region of interest" description="Disordered" evidence="2">
    <location>
        <begin position="1220"/>
        <end position="1247"/>
    </location>
</feature>
<dbReference type="InterPro" id="IPR036236">
    <property type="entry name" value="Znf_C2H2_sf"/>
</dbReference>
<feature type="region of interest" description="Disordered" evidence="2">
    <location>
        <begin position="686"/>
        <end position="710"/>
    </location>
</feature>
<dbReference type="SUPFAM" id="SSF57667">
    <property type="entry name" value="beta-beta-alpha zinc fingers"/>
    <property type="match status" value="1"/>
</dbReference>
<feature type="region of interest" description="Disordered" evidence="2">
    <location>
        <begin position="1266"/>
        <end position="1288"/>
    </location>
</feature>
<name>A0A915A6X6_PARUN</name>
<dbReference type="WBParaSite" id="PgR001X_g160_t01">
    <property type="protein sequence ID" value="PgR001X_g160_t01"/>
    <property type="gene ID" value="PgR001X_g160"/>
</dbReference>
<feature type="compositionally biased region" description="Low complexity" evidence="2">
    <location>
        <begin position="900"/>
        <end position="915"/>
    </location>
</feature>
<evidence type="ECO:0000256" key="1">
    <source>
        <dbReference type="PROSITE-ProRule" id="PRU00042"/>
    </source>
</evidence>
<feature type="domain" description="C2H2-type" evidence="3">
    <location>
        <begin position="715"/>
        <end position="743"/>
    </location>
</feature>